<keyword evidence="4" id="KW-0788">Thiol protease</keyword>
<evidence type="ECO:0000313" key="7">
    <source>
        <dbReference type="Proteomes" id="UP001521150"/>
    </source>
</evidence>
<evidence type="ECO:0000256" key="3">
    <source>
        <dbReference type="ARBA" id="ARBA00022801"/>
    </source>
</evidence>
<comment type="caution">
    <text evidence="6">The sequence shown here is derived from an EMBL/GenBank/DDBJ whole genome shotgun (WGS) entry which is preliminary data.</text>
</comment>
<evidence type="ECO:0000313" key="6">
    <source>
        <dbReference type="EMBL" id="MCE7004269.1"/>
    </source>
</evidence>
<reference evidence="6 7" key="1">
    <citation type="submission" date="2021-12" db="EMBL/GenBank/DDBJ databases">
        <title>Genome sequence of Kibdelosporangium philippinense ATCC 49844.</title>
        <authorList>
            <person name="Fedorov E.A."/>
            <person name="Omeragic M."/>
            <person name="Shalygina K.F."/>
            <person name="Maclea K.S."/>
        </authorList>
    </citation>
    <scope>NUCLEOTIDE SEQUENCE [LARGE SCALE GENOMIC DNA]</scope>
    <source>
        <strain evidence="6 7">ATCC 49844</strain>
    </source>
</reference>
<keyword evidence="7" id="KW-1185">Reference proteome</keyword>
<dbReference type="PROSITE" id="PS51935">
    <property type="entry name" value="NLPC_P60"/>
    <property type="match status" value="1"/>
</dbReference>
<evidence type="ECO:0000256" key="1">
    <source>
        <dbReference type="ARBA" id="ARBA00007074"/>
    </source>
</evidence>
<evidence type="ECO:0000259" key="5">
    <source>
        <dbReference type="PROSITE" id="PS51935"/>
    </source>
</evidence>
<accession>A0ABS8ZAU2</accession>
<protein>
    <submittedName>
        <fullName evidence="6">C40 family peptidase</fullName>
    </submittedName>
</protein>
<evidence type="ECO:0000256" key="2">
    <source>
        <dbReference type="ARBA" id="ARBA00022670"/>
    </source>
</evidence>
<organism evidence="6 7">
    <name type="scientific">Kibdelosporangium philippinense</name>
    <dbReference type="NCBI Taxonomy" id="211113"/>
    <lineage>
        <taxon>Bacteria</taxon>
        <taxon>Bacillati</taxon>
        <taxon>Actinomycetota</taxon>
        <taxon>Actinomycetes</taxon>
        <taxon>Pseudonocardiales</taxon>
        <taxon>Pseudonocardiaceae</taxon>
        <taxon>Kibdelosporangium</taxon>
    </lineage>
</organism>
<dbReference type="InterPro" id="IPR038765">
    <property type="entry name" value="Papain-like_cys_pep_sf"/>
</dbReference>
<evidence type="ECO:0000256" key="4">
    <source>
        <dbReference type="ARBA" id="ARBA00022807"/>
    </source>
</evidence>
<dbReference type="RefSeq" id="WP_233725799.1">
    <property type="nucleotide sequence ID" value="NZ_JAJVCN010000001.1"/>
</dbReference>
<dbReference type="Gene3D" id="3.90.1720.10">
    <property type="entry name" value="endopeptidase domain like (from Nostoc punctiforme)"/>
    <property type="match status" value="1"/>
</dbReference>
<sequence>MSRIATIALIVAIGVAAVAFVYFDQEPAQSSSTAPQSVTSKQQEGYTFERLDNPARTVVRNGTAVAATMTDGARTVVITGASRTFGEPKATKAEVTTDAWVRLAPQPWRQGDEQASWFQPWLTKALRDTSPDILAVAMEYIDGAAAQKNAEGVRFRGDAAFGPVAATGAGRLERSDFYDYLGVPWEFEDGTRTKPDSKHYGAVDCSGFVRLVYGYRHDFPLLGTNTPGPGLPRRAYAMAEFGPGVTPIPNTGRRSTTFETLQAGDLVFFEVEGGADELDHAGIYLGVDSDGRHRFMSSRERVNGPTLGDVGGTSLLDDGGMYSRGFRAARRI</sequence>
<dbReference type="SUPFAM" id="SSF54001">
    <property type="entry name" value="Cysteine proteinases"/>
    <property type="match status" value="1"/>
</dbReference>
<dbReference type="Proteomes" id="UP001521150">
    <property type="component" value="Unassembled WGS sequence"/>
</dbReference>
<gene>
    <name evidence="6" type="ORF">LWC34_15700</name>
</gene>
<dbReference type="Pfam" id="PF00877">
    <property type="entry name" value="NLPC_P60"/>
    <property type="match status" value="1"/>
</dbReference>
<dbReference type="InterPro" id="IPR000064">
    <property type="entry name" value="NLP_P60_dom"/>
</dbReference>
<feature type="domain" description="NlpC/P60" evidence="5">
    <location>
        <begin position="165"/>
        <end position="332"/>
    </location>
</feature>
<dbReference type="EMBL" id="JAJVCN010000001">
    <property type="protein sequence ID" value="MCE7004269.1"/>
    <property type="molecule type" value="Genomic_DNA"/>
</dbReference>
<comment type="similarity">
    <text evidence="1">Belongs to the peptidase C40 family.</text>
</comment>
<keyword evidence="3" id="KW-0378">Hydrolase</keyword>
<keyword evidence="2" id="KW-0645">Protease</keyword>
<name>A0ABS8ZAU2_9PSEU</name>
<proteinExistence type="inferred from homology"/>